<dbReference type="GO" id="GO:0046872">
    <property type="term" value="F:metal ion binding"/>
    <property type="evidence" value="ECO:0007669"/>
    <property type="project" value="UniProtKB-KW"/>
</dbReference>
<evidence type="ECO:0000256" key="3">
    <source>
        <dbReference type="ARBA" id="ARBA00008636"/>
    </source>
</evidence>
<evidence type="ECO:0000256" key="11">
    <source>
        <dbReference type="ARBA" id="ARBA00041766"/>
    </source>
</evidence>
<keyword evidence="8" id="KW-0408">Iron</keyword>
<dbReference type="PANTHER" id="PTHR30182:SF1">
    <property type="entry name" value="L-SERINE DEHYDRATASE 1"/>
    <property type="match status" value="1"/>
</dbReference>
<evidence type="ECO:0000259" key="13">
    <source>
        <dbReference type="Pfam" id="PF03313"/>
    </source>
</evidence>
<keyword evidence="6" id="KW-0004">4Fe-4S</keyword>
<dbReference type="InterPro" id="IPR005130">
    <property type="entry name" value="Ser_deHydtase-like_asu"/>
</dbReference>
<evidence type="ECO:0000256" key="8">
    <source>
        <dbReference type="ARBA" id="ARBA00023004"/>
    </source>
</evidence>
<keyword evidence="10" id="KW-0456">Lyase</keyword>
<evidence type="ECO:0000313" key="15">
    <source>
        <dbReference type="EMBL" id="AJG99879.1"/>
    </source>
</evidence>
<dbReference type="Pfam" id="PF03313">
    <property type="entry name" value="SDH_alpha"/>
    <property type="match status" value="1"/>
</dbReference>
<dbReference type="Gene3D" id="3.30.1330.90">
    <property type="entry name" value="D-3-phosphoglycerate dehydrogenase, domain 3"/>
    <property type="match status" value="1"/>
</dbReference>
<proteinExistence type="inferred from homology"/>
<dbReference type="SUPFAM" id="SSF143548">
    <property type="entry name" value="Serine metabolism enzymes domain"/>
    <property type="match status" value="1"/>
</dbReference>
<evidence type="ECO:0000256" key="9">
    <source>
        <dbReference type="ARBA" id="ARBA00023014"/>
    </source>
</evidence>
<dbReference type="InterPro" id="IPR005131">
    <property type="entry name" value="Ser_deHydtase_bsu"/>
</dbReference>
<keyword evidence="5" id="KW-0312">Gluconeogenesis</keyword>
<dbReference type="AlphaFoldDB" id="A0A0B5QCD8"/>
<evidence type="ECO:0000256" key="2">
    <source>
        <dbReference type="ARBA" id="ARBA00004742"/>
    </source>
</evidence>
<sequence>MKSLIELYKIGSGPSSSHTMGPEKAARIFKAENEGAERFKVLIYGSLAKTGKGHMTDKAIIKALSPVPTEIEFITHADFILPHPNTIDFLAYKDGRQTTSMRVVSVGGGDIVIDGREEMLAPDIYKENTFAEISKLCKANNICLSEYIEQCEGKKIWDFLYEIWDAMKHSINEGLTSTGILEGGLNVERKAQFLYNQRHIDESPETRENRIVCAYAFAVSEQNAAGGTIVTAPTCGASGVVPAVLRYMQEKKHVTDEQIIRALAVGGLIGNLIKQNASISGAKCGCQGEVGTACSMASAALSELFGMGIDQIEYAAEVALEHHLGLTCDPICGLVQIPCIERNAVAAMRAINAMSLANFLSNTRKISFDLVVQTMYETGLDMSSDYRETADGGLAKLYKIDS</sequence>
<dbReference type="RefSeq" id="WP_041897327.1">
    <property type="nucleotide sequence ID" value="NZ_CP010086.2"/>
</dbReference>
<dbReference type="GO" id="GO:0003941">
    <property type="term" value="F:L-serine ammonia-lyase activity"/>
    <property type="evidence" value="ECO:0007669"/>
    <property type="project" value="UniProtKB-EC"/>
</dbReference>
<comment type="similarity">
    <text evidence="3">Belongs to the iron-sulfur dependent L-serine dehydratase family.</text>
</comment>
<evidence type="ECO:0000313" key="16">
    <source>
        <dbReference type="Proteomes" id="UP000031866"/>
    </source>
</evidence>
<evidence type="ECO:0000256" key="4">
    <source>
        <dbReference type="ARBA" id="ARBA00012093"/>
    </source>
</evidence>
<comment type="catalytic activity">
    <reaction evidence="12">
        <text>L-serine = pyruvate + NH4(+)</text>
        <dbReference type="Rhea" id="RHEA:19169"/>
        <dbReference type="ChEBI" id="CHEBI:15361"/>
        <dbReference type="ChEBI" id="CHEBI:28938"/>
        <dbReference type="ChEBI" id="CHEBI:33384"/>
        <dbReference type="EC" id="4.3.1.17"/>
    </reaction>
</comment>
<evidence type="ECO:0000256" key="6">
    <source>
        <dbReference type="ARBA" id="ARBA00022485"/>
    </source>
</evidence>
<dbReference type="OrthoDB" id="9805537at2"/>
<keyword evidence="7" id="KW-0479">Metal-binding</keyword>
<evidence type="ECO:0000256" key="10">
    <source>
        <dbReference type="ARBA" id="ARBA00023239"/>
    </source>
</evidence>
<evidence type="ECO:0000256" key="7">
    <source>
        <dbReference type="ARBA" id="ARBA00022723"/>
    </source>
</evidence>
<dbReference type="EC" id="4.3.1.17" evidence="4"/>
<comment type="pathway">
    <text evidence="2">Carbohydrate biosynthesis; gluconeogenesis.</text>
</comment>
<dbReference type="PANTHER" id="PTHR30182">
    <property type="entry name" value="L-SERINE DEHYDRATASE"/>
    <property type="match status" value="1"/>
</dbReference>
<protein>
    <recommendedName>
        <fullName evidence="4">L-serine ammonia-lyase</fullName>
        <ecNumber evidence="4">4.3.1.17</ecNumber>
    </recommendedName>
    <alternativeName>
        <fullName evidence="11">L-serine deaminase</fullName>
    </alternativeName>
</protein>
<evidence type="ECO:0000256" key="5">
    <source>
        <dbReference type="ARBA" id="ARBA00022432"/>
    </source>
</evidence>
<evidence type="ECO:0000259" key="14">
    <source>
        <dbReference type="Pfam" id="PF03315"/>
    </source>
</evidence>
<dbReference type="Pfam" id="PF03315">
    <property type="entry name" value="SDH_beta"/>
    <property type="match status" value="1"/>
</dbReference>
<organism evidence="15 16">
    <name type="scientific">Clostridium beijerinckii</name>
    <name type="common">Clostridium MP</name>
    <dbReference type="NCBI Taxonomy" id="1520"/>
    <lineage>
        <taxon>Bacteria</taxon>
        <taxon>Bacillati</taxon>
        <taxon>Bacillota</taxon>
        <taxon>Clostridia</taxon>
        <taxon>Eubacteriales</taxon>
        <taxon>Clostridiaceae</taxon>
        <taxon>Clostridium</taxon>
    </lineage>
</organism>
<dbReference type="GO" id="GO:0051539">
    <property type="term" value="F:4 iron, 4 sulfur cluster binding"/>
    <property type="evidence" value="ECO:0007669"/>
    <property type="project" value="UniProtKB-KW"/>
</dbReference>
<feature type="domain" description="Serine dehydratase beta chain" evidence="14">
    <location>
        <begin position="3"/>
        <end position="65"/>
    </location>
</feature>
<name>A0A0B5QCD8_CLOBE</name>
<dbReference type="GO" id="GO:0006094">
    <property type="term" value="P:gluconeogenesis"/>
    <property type="evidence" value="ECO:0007669"/>
    <property type="project" value="UniProtKB-KW"/>
</dbReference>
<dbReference type="InterPro" id="IPR029009">
    <property type="entry name" value="ASB_dom_sf"/>
</dbReference>
<dbReference type="Proteomes" id="UP000031866">
    <property type="component" value="Chromosome"/>
</dbReference>
<evidence type="ECO:0000256" key="12">
    <source>
        <dbReference type="ARBA" id="ARBA00049406"/>
    </source>
</evidence>
<keyword evidence="9" id="KW-0411">Iron-sulfur</keyword>
<gene>
    <name evidence="15" type="ORF">LF65_03316</name>
</gene>
<comment type="cofactor">
    <cofactor evidence="1">
        <name>[4Fe-4S] cluster</name>
        <dbReference type="ChEBI" id="CHEBI:49883"/>
    </cofactor>
</comment>
<evidence type="ECO:0000256" key="1">
    <source>
        <dbReference type="ARBA" id="ARBA00001966"/>
    </source>
</evidence>
<feature type="domain" description="Serine dehydratase-like alpha subunit" evidence="13">
    <location>
        <begin position="152"/>
        <end position="395"/>
    </location>
</feature>
<reference evidence="16" key="1">
    <citation type="submission" date="2014-12" db="EMBL/GenBank/DDBJ databases">
        <title>Genome sequence of Clostridium beijerinckii strain 59B.</title>
        <authorList>
            <person name="Little G.T."/>
            <person name="Minton N.P."/>
        </authorList>
    </citation>
    <scope>NUCLEOTIDE SEQUENCE [LARGE SCALE GENOMIC DNA]</scope>
    <source>
        <strain evidence="16">59B</strain>
    </source>
</reference>
<dbReference type="KEGG" id="cbei:LF65_03316"/>
<dbReference type="STRING" id="1520.LF65_03316"/>
<dbReference type="EMBL" id="CP010086">
    <property type="protein sequence ID" value="AJG99879.1"/>
    <property type="molecule type" value="Genomic_DNA"/>
</dbReference>
<accession>A0A0B5QCD8</accession>
<dbReference type="InterPro" id="IPR051318">
    <property type="entry name" value="Fe-S_L-Ser"/>
</dbReference>